<dbReference type="EC" id="1.8.4.11" evidence="4"/>
<dbReference type="InterPro" id="IPR002569">
    <property type="entry name" value="Met_Sox_Rdtase_MsrA_dom"/>
</dbReference>
<comment type="catalytic activity">
    <reaction evidence="3 4">
        <text>[thioredoxin]-disulfide + L-methionine + H2O = L-methionine (S)-S-oxide + [thioredoxin]-dithiol</text>
        <dbReference type="Rhea" id="RHEA:19993"/>
        <dbReference type="Rhea" id="RHEA-COMP:10698"/>
        <dbReference type="Rhea" id="RHEA-COMP:10700"/>
        <dbReference type="ChEBI" id="CHEBI:15377"/>
        <dbReference type="ChEBI" id="CHEBI:29950"/>
        <dbReference type="ChEBI" id="CHEBI:50058"/>
        <dbReference type="ChEBI" id="CHEBI:57844"/>
        <dbReference type="ChEBI" id="CHEBI:58772"/>
        <dbReference type="EC" id="1.8.4.11"/>
    </reaction>
</comment>
<feature type="domain" description="Peptide methionine sulphoxide reductase MsrA" evidence="5">
    <location>
        <begin position="13"/>
        <end position="163"/>
    </location>
</feature>
<gene>
    <name evidence="4 6" type="primary">msrA</name>
    <name evidence="6" type="ORF">H3H37_18430</name>
</gene>
<dbReference type="GO" id="GO:0008113">
    <property type="term" value="F:peptide-methionine (S)-S-oxide reductase activity"/>
    <property type="evidence" value="ECO:0007669"/>
    <property type="project" value="UniProtKB-UniRule"/>
</dbReference>
<dbReference type="EMBL" id="JACEZT010000013">
    <property type="protein sequence ID" value="MBA5639039.1"/>
    <property type="molecule type" value="Genomic_DNA"/>
</dbReference>
<feature type="active site" evidence="4">
    <location>
        <position position="20"/>
    </location>
</feature>
<comment type="similarity">
    <text evidence="4">Belongs to the MsrA Met sulfoxide reductase family.</text>
</comment>
<dbReference type="AlphaFoldDB" id="A0A7W2EUT8"/>
<dbReference type="HAMAP" id="MF_01401">
    <property type="entry name" value="MsrA"/>
    <property type="match status" value="1"/>
</dbReference>
<proteinExistence type="inferred from homology"/>
<reference evidence="6 7" key="1">
    <citation type="submission" date="2020-07" db="EMBL/GenBank/DDBJ databases">
        <title>Novel species isolated from subtropical streams in China.</title>
        <authorList>
            <person name="Lu H."/>
        </authorList>
    </citation>
    <scope>NUCLEOTIDE SEQUENCE [LARGE SCALE GENOMIC DNA]</scope>
    <source>
        <strain evidence="6 7">LX20W</strain>
    </source>
</reference>
<organism evidence="6 7">
    <name type="scientific">Rugamonas brunnea</name>
    <dbReference type="NCBI Taxonomy" id="2758569"/>
    <lineage>
        <taxon>Bacteria</taxon>
        <taxon>Pseudomonadati</taxon>
        <taxon>Pseudomonadota</taxon>
        <taxon>Betaproteobacteria</taxon>
        <taxon>Burkholderiales</taxon>
        <taxon>Oxalobacteraceae</taxon>
        <taxon>Telluria group</taxon>
        <taxon>Rugamonas</taxon>
    </lineage>
</organism>
<name>A0A7W2EUT8_9BURK</name>
<comment type="caution">
    <text evidence="6">The sequence shown here is derived from an EMBL/GenBank/DDBJ whole genome shotgun (WGS) entry which is preliminary data.</text>
</comment>
<dbReference type="RefSeq" id="WP_182165187.1">
    <property type="nucleotide sequence ID" value="NZ_JACEZT010000013.1"/>
</dbReference>
<dbReference type="SUPFAM" id="SSF55068">
    <property type="entry name" value="Peptide methionine sulfoxide reductase"/>
    <property type="match status" value="1"/>
</dbReference>
<evidence type="ECO:0000256" key="1">
    <source>
        <dbReference type="ARBA" id="ARBA00023002"/>
    </source>
</evidence>
<evidence type="ECO:0000256" key="3">
    <source>
        <dbReference type="ARBA" id="ARBA00048782"/>
    </source>
</evidence>
<dbReference type="NCBIfam" id="TIGR00401">
    <property type="entry name" value="msrA"/>
    <property type="match status" value="1"/>
</dbReference>
<dbReference type="PANTHER" id="PTHR43774">
    <property type="entry name" value="PEPTIDE METHIONINE SULFOXIDE REDUCTASE"/>
    <property type="match status" value="1"/>
</dbReference>
<dbReference type="Proteomes" id="UP000534388">
    <property type="component" value="Unassembled WGS sequence"/>
</dbReference>
<dbReference type="InterPro" id="IPR036509">
    <property type="entry name" value="Met_Sox_Rdtase_MsrA_sf"/>
</dbReference>
<keyword evidence="7" id="KW-1185">Reference proteome</keyword>
<dbReference type="PANTHER" id="PTHR43774:SF1">
    <property type="entry name" value="PEPTIDE METHIONINE SULFOXIDE REDUCTASE MSRA 2"/>
    <property type="match status" value="1"/>
</dbReference>
<keyword evidence="1 4" id="KW-0560">Oxidoreductase</keyword>
<comment type="catalytic activity">
    <reaction evidence="2 4">
        <text>L-methionyl-[protein] + [thioredoxin]-disulfide + H2O = L-methionyl-(S)-S-oxide-[protein] + [thioredoxin]-dithiol</text>
        <dbReference type="Rhea" id="RHEA:14217"/>
        <dbReference type="Rhea" id="RHEA-COMP:10698"/>
        <dbReference type="Rhea" id="RHEA-COMP:10700"/>
        <dbReference type="Rhea" id="RHEA-COMP:12313"/>
        <dbReference type="Rhea" id="RHEA-COMP:12315"/>
        <dbReference type="ChEBI" id="CHEBI:15377"/>
        <dbReference type="ChEBI" id="CHEBI:16044"/>
        <dbReference type="ChEBI" id="CHEBI:29950"/>
        <dbReference type="ChEBI" id="CHEBI:44120"/>
        <dbReference type="ChEBI" id="CHEBI:50058"/>
        <dbReference type="EC" id="1.8.4.11"/>
    </reaction>
</comment>
<evidence type="ECO:0000256" key="2">
    <source>
        <dbReference type="ARBA" id="ARBA00047806"/>
    </source>
</evidence>
<evidence type="ECO:0000259" key="5">
    <source>
        <dbReference type="Pfam" id="PF01625"/>
    </source>
</evidence>
<dbReference type="Pfam" id="PF01625">
    <property type="entry name" value="PMSR"/>
    <property type="match status" value="1"/>
</dbReference>
<accession>A0A7W2EUT8</accession>
<evidence type="ECO:0000313" key="7">
    <source>
        <dbReference type="Proteomes" id="UP000534388"/>
    </source>
</evidence>
<evidence type="ECO:0000256" key="4">
    <source>
        <dbReference type="HAMAP-Rule" id="MF_01401"/>
    </source>
</evidence>
<sequence length="183" mass="20267">MTSNTGAAAATETAVLGGGCFWCLEAVYQEVDGVLHVESGYTGGAQPDPSYEQVCSGTTGHAEVVKLEFDPAVIGYRELLEIFFTIHDPTTLNRQGNDVGTQYRSVIYHQSPEQEATARQVIAAMAHVWDAPIVTELSPAQPYYKAEDYHQDYFRQHPLQGYCAFVVAPKVAKFRKTFGDRRK</sequence>
<comment type="function">
    <text evidence="4">Has an important function as a repair enzyme for proteins that have been inactivated by oxidation. Catalyzes the reversible oxidation-reduction of methionine sulfoxide in proteins to methionine.</text>
</comment>
<protein>
    <recommendedName>
        <fullName evidence="4">Peptide methionine sulfoxide reductase MsrA</fullName>
        <shortName evidence="4">Protein-methionine-S-oxide reductase</shortName>
        <ecNumber evidence="4">1.8.4.11</ecNumber>
    </recommendedName>
    <alternativeName>
        <fullName evidence="4">Peptide-methionine (S)-S-oxide reductase</fullName>
        <shortName evidence="4">Peptide Met(O) reductase</shortName>
    </alternativeName>
</protein>
<evidence type="ECO:0000313" key="6">
    <source>
        <dbReference type="EMBL" id="MBA5639039.1"/>
    </source>
</evidence>
<dbReference type="Gene3D" id="3.30.1060.10">
    <property type="entry name" value="Peptide methionine sulphoxide reductase MsrA"/>
    <property type="match status" value="1"/>
</dbReference>